<reference evidence="2 3" key="1">
    <citation type="submission" date="2013-12" db="EMBL/GenBank/DDBJ databases">
        <title>Complete genome sequence of Rhizobium etli bv. mimosae IE4771.</title>
        <authorList>
            <person name="Bustos P."/>
            <person name="Santamaria R.I."/>
            <person name="Lozano L."/>
            <person name="Ormeno-Orrillo E."/>
            <person name="Rogel M.A."/>
            <person name="Romero D."/>
            <person name="Cevallos M.A."/>
            <person name="Martinez-Romero E."/>
            <person name="Gonzalez V."/>
        </authorList>
    </citation>
    <scope>NUCLEOTIDE SEQUENCE [LARGE SCALE GENOMIC DNA]</scope>
    <source>
        <strain evidence="2 3">IE4771</strain>
    </source>
</reference>
<accession>A0A060HZP7</accession>
<dbReference type="EMBL" id="CP006986">
    <property type="protein sequence ID" value="AIC27042.1"/>
    <property type="molecule type" value="Genomic_DNA"/>
</dbReference>
<evidence type="ECO:0000313" key="3">
    <source>
        <dbReference type="Proteomes" id="UP000027180"/>
    </source>
</evidence>
<organism evidence="2 3">
    <name type="scientific">Rhizobium etli bv. mimosae str. IE4771</name>
    <dbReference type="NCBI Taxonomy" id="1432050"/>
    <lineage>
        <taxon>Bacteria</taxon>
        <taxon>Pseudomonadati</taxon>
        <taxon>Pseudomonadota</taxon>
        <taxon>Alphaproteobacteria</taxon>
        <taxon>Hyphomicrobiales</taxon>
        <taxon>Rhizobiaceae</taxon>
        <taxon>Rhizobium/Agrobacterium group</taxon>
        <taxon>Rhizobium</taxon>
    </lineage>
</organism>
<dbReference type="HOGENOM" id="CLU_178481_3_0_5"/>
<dbReference type="AlphaFoldDB" id="A0A060HZP7"/>
<sequence length="49" mass="5690">MTMNPIRIAKSWLSYRRTLNELGSLSNQTLSDIGVSRYDIRNIASRSFR</sequence>
<evidence type="ECO:0000259" key="1">
    <source>
        <dbReference type="Pfam" id="PF06568"/>
    </source>
</evidence>
<evidence type="ECO:0000313" key="2">
    <source>
        <dbReference type="EMBL" id="AIC27042.1"/>
    </source>
</evidence>
<dbReference type="InterPro" id="IPR009506">
    <property type="entry name" value="YjiS-like"/>
</dbReference>
<protein>
    <recommendedName>
        <fullName evidence="1">YjiS-like domain-containing protein</fullName>
    </recommendedName>
</protein>
<feature type="domain" description="YjiS-like" evidence="1">
    <location>
        <begin position="6"/>
        <end position="41"/>
    </location>
</feature>
<dbReference type="Proteomes" id="UP000027180">
    <property type="component" value="Chromosome"/>
</dbReference>
<dbReference type="KEGG" id="rei:IE4771_CH01921"/>
<dbReference type="Pfam" id="PF06568">
    <property type="entry name" value="YjiS-like"/>
    <property type="match status" value="1"/>
</dbReference>
<gene>
    <name evidence="2" type="ORF">IE4771_CH01921</name>
</gene>
<name>A0A060HZP7_RHIET</name>
<proteinExistence type="predicted"/>